<keyword evidence="5" id="KW-1185">Reference proteome</keyword>
<dbReference type="STRING" id="1077348.A0A2G8SV21"/>
<dbReference type="SUPFAM" id="SSF56219">
    <property type="entry name" value="DNase I-like"/>
    <property type="match status" value="1"/>
</dbReference>
<gene>
    <name evidence="4" type="ORF">GSI_01298</name>
</gene>
<feature type="region of interest" description="Disordered" evidence="1">
    <location>
        <begin position="1314"/>
        <end position="1342"/>
    </location>
</feature>
<dbReference type="Proteomes" id="UP000230002">
    <property type="component" value="Unassembled WGS sequence"/>
</dbReference>
<evidence type="ECO:0000259" key="2">
    <source>
        <dbReference type="PROSITE" id="PS50878"/>
    </source>
</evidence>
<dbReference type="PROSITE" id="PS50878">
    <property type="entry name" value="RT_POL"/>
    <property type="match status" value="1"/>
</dbReference>
<dbReference type="InterPro" id="IPR043502">
    <property type="entry name" value="DNA/RNA_pol_sf"/>
</dbReference>
<dbReference type="SUPFAM" id="SSF53098">
    <property type="entry name" value="Ribonuclease H-like"/>
    <property type="match status" value="1"/>
</dbReference>
<protein>
    <recommendedName>
        <fullName evidence="6">RNase H type-1 domain-containing protein</fullName>
    </recommendedName>
</protein>
<sequence>MPERQNNGASVNPPLQHLRIWQQNVNRSITAQYDLLHSADPRDYDILAIQEPYIDHLRLTRASSRWTVVYPDGHLDSELPCRSVLLVNTAISSNAWRPLNIPSLDVSAIALTAGGRTIYLFNLYVDGSHDRALHAAARATRRLDSMQGERAGSDSLIWLGDFNRHNPAWDEPRNHHLFTPLALDRSQRLLNYLADFDLEMSLPAGVPTLEVLSTRNLTRPDNVFCSADLSDLLMGCTTAPQLRPTKTDHFPILTTLDISLAPARPPRRRNFREVDWEGFERVLRAHLDAHPIAPNIHSIADFDAHLQRLNEAIAAAVEQEVPLTNPTPFSRRWWSKDLTSLRKQKQRAGRASFKHRHDHAHPAHEDYRRIRNQYAEHIKYARKDCWTSFLDDTDAHSIWTAHRFLKRGQSDGGAAWIPSLKSIADPTCILTDNAAKGEEFYGTFFLPPGPDPPPTQEHEYPEPRFTFTDISDLQVTRAIAALRAFKAPGPDGVPNEVYIHCRDTLTPLLGTLFRATFQLQYYPDTWKLSDTIVLRKPGKTDYTTAKAHRPIALLNCMSKILSRCVADVLVYQAETHSLLADYQFGGRAGRTTTDSIHLVTKTVKDAWRQGKVASVLFLDIKSAFPAATPERLFHNMRLLGVPSTITDWLRRKLSGRRTRLKFDDYESDPFDIHSGIDQGCPLSVILYGFFNTLLINSASIKKGELAVGSMDDVALITVGRTFADTHSKLQDFFNRPGGASEWSATHNSHFSLDKFGLLNMTRKASDALGPHLCLGDTTIEPSSHHRFLGVLVDHRLRFHQHIAAALGKGMIWVTALRRLARSQYGLAPALIRRLYLAVAIPSMLYAVDTFISPISKPDGARRCRGSVGAVRKLGRVHREAVILITGAMRTTATDIMTAHADVLPLPLIIDKLCHRATVRLCTLAPPHPLVPHIRRAAARYVKRHRSQLHELLNAYVSPDTPVRMEKLRPARYHPDSTPAATALTYDDKDTALDADEQWMREHRVSVYTDGSEKDDMVGASAVLVRRDKPHRRTLRYHLGPSSEYGIYEAEIVGAIMGTELLRTEREAVGGPSVALDNKSSIEASQQISTRPSHYLTDYLLQRADVLRTRGVFEGVDHPQLTLRWVPGHTGVKGNEFADLEAKRAAQGASQNSSHRRLPRLLRKPLPISAAKVKLAFAKSLEEKATKAWRDSIRGRRFLSIDPALPSPKYMKAIKSLSRRQAAVLFQLRSGHAPLNAHLHRISRAPAASCPACTGAPETVLHYLLVCPAYANVRSHYLSGMGRRSRDLSALLGTPDAWPPLLRYVGATRRLAHTFGDVAPQRGQRDDRQQAPQDPRRRRRAPR</sequence>
<dbReference type="SUPFAM" id="SSF56672">
    <property type="entry name" value="DNA/RNA polymerases"/>
    <property type="match status" value="1"/>
</dbReference>
<reference evidence="4 5" key="1">
    <citation type="journal article" date="2015" name="Sci. Rep.">
        <title>Chromosome-level genome map provides insights into diverse defense mechanisms in the medicinal fungus Ganoderma sinense.</title>
        <authorList>
            <person name="Zhu Y."/>
            <person name="Xu J."/>
            <person name="Sun C."/>
            <person name="Zhou S."/>
            <person name="Xu H."/>
            <person name="Nelson D.R."/>
            <person name="Qian J."/>
            <person name="Song J."/>
            <person name="Luo H."/>
            <person name="Xiang L."/>
            <person name="Li Y."/>
            <person name="Xu Z."/>
            <person name="Ji A."/>
            <person name="Wang L."/>
            <person name="Lu S."/>
            <person name="Hayward A."/>
            <person name="Sun W."/>
            <person name="Li X."/>
            <person name="Schwartz D.C."/>
            <person name="Wang Y."/>
            <person name="Chen S."/>
        </authorList>
    </citation>
    <scope>NUCLEOTIDE SEQUENCE [LARGE SCALE GENOMIC DNA]</scope>
    <source>
        <strain evidence="4 5">ZZ0214-1</strain>
    </source>
</reference>
<dbReference type="PROSITE" id="PS50879">
    <property type="entry name" value="RNASE_H_1"/>
    <property type="match status" value="1"/>
</dbReference>
<dbReference type="GO" id="GO:0004523">
    <property type="term" value="F:RNA-DNA hybrid ribonuclease activity"/>
    <property type="evidence" value="ECO:0007669"/>
    <property type="project" value="InterPro"/>
</dbReference>
<dbReference type="InterPro" id="IPR036397">
    <property type="entry name" value="RNaseH_sf"/>
</dbReference>
<dbReference type="InterPro" id="IPR012337">
    <property type="entry name" value="RNaseH-like_sf"/>
</dbReference>
<dbReference type="Gene3D" id="3.60.10.10">
    <property type="entry name" value="Endonuclease/exonuclease/phosphatase"/>
    <property type="match status" value="1"/>
</dbReference>
<evidence type="ECO:0000256" key="1">
    <source>
        <dbReference type="SAM" id="MobiDB-lite"/>
    </source>
</evidence>
<dbReference type="PANTHER" id="PTHR33481:SF1">
    <property type="entry name" value="ENDONUCLEASE_EXONUCLEASE_PHOSPHATASE DOMAIN-CONTAINING PROTEIN-RELATED"/>
    <property type="match status" value="1"/>
</dbReference>
<evidence type="ECO:0000313" key="4">
    <source>
        <dbReference type="EMBL" id="PIL37604.1"/>
    </source>
</evidence>
<dbReference type="InterPro" id="IPR036691">
    <property type="entry name" value="Endo/exonu/phosph_ase_sf"/>
</dbReference>
<accession>A0A2G8SV21</accession>
<dbReference type="CDD" id="cd01650">
    <property type="entry name" value="RT_nLTR_like"/>
    <property type="match status" value="1"/>
</dbReference>
<dbReference type="InterPro" id="IPR000477">
    <property type="entry name" value="RT_dom"/>
</dbReference>
<dbReference type="InterPro" id="IPR002156">
    <property type="entry name" value="RNaseH_domain"/>
</dbReference>
<evidence type="ECO:0000259" key="3">
    <source>
        <dbReference type="PROSITE" id="PS50879"/>
    </source>
</evidence>
<feature type="domain" description="RNase H type-1" evidence="3">
    <location>
        <begin position="1000"/>
        <end position="1146"/>
    </location>
</feature>
<proteinExistence type="predicted"/>
<organism evidence="4 5">
    <name type="scientific">Ganoderma sinense ZZ0214-1</name>
    <dbReference type="NCBI Taxonomy" id="1077348"/>
    <lineage>
        <taxon>Eukaryota</taxon>
        <taxon>Fungi</taxon>
        <taxon>Dikarya</taxon>
        <taxon>Basidiomycota</taxon>
        <taxon>Agaricomycotina</taxon>
        <taxon>Agaricomycetes</taxon>
        <taxon>Polyporales</taxon>
        <taxon>Polyporaceae</taxon>
        <taxon>Ganoderma</taxon>
    </lineage>
</organism>
<dbReference type="Gene3D" id="3.30.420.10">
    <property type="entry name" value="Ribonuclease H-like superfamily/Ribonuclease H"/>
    <property type="match status" value="1"/>
</dbReference>
<name>A0A2G8SV21_9APHY</name>
<dbReference type="EMBL" id="AYKW01000001">
    <property type="protein sequence ID" value="PIL37604.1"/>
    <property type="molecule type" value="Genomic_DNA"/>
</dbReference>
<evidence type="ECO:0000313" key="5">
    <source>
        <dbReference type="Proteomes" id="UP000230002"/>
    </source>
</evidence>
<comment type="caution">
    <text evidence="4">The sequence shown here is derived from an EMBL/GenBank/DDBJ whole genome shotgun (WGS) entry which is preliminary data.</text>
</comment>
<dbReference type="InterPro" id="IPR005135">
    <property type="entry name" value="Endo/exonuclease/phosphatase"/>
</dbReference>
<dbReference type="Pfam" id="PF00078">
    <property type="entry name" value="RVT_1"/>
    <property type="match status" value="1"/>
</dbReference>
<dbReference type="PANTHER" id="PTHR33481">
    <property type="entry name" value="REVERSE TRANSCRIPTASE"/>
    <property type="match status" value="1"/>
</dbReference>
<dbReference type="CDD" id="cd09276">
    <property type="entry name" value="Rnase_HI_RT_non_LTR"/>
    <property type="match status" value="1"/>
</dbReference>
<feature type="domain" description="Reverse transcriptase" evidence="2">
    <location>
        <begin position="515"/>
        <end position="792"/>
    </location>
</feature>
<evidence type="ECO:0008006" key="6">
    <source>
        <dbReference type="Google" id="ProtNLM"/>
    </source>
</evidence>
<dbReference type="OrthoDB" id="2745559at2759"/>
<dbReference type="GO" id="GO:0003676">
    <property type="term" value="F:nucleic acid binding"/>
    <property type="evidence" value="ECO:0007669"/>
    <property type="project" value="InterPro"/>
</dbReference>
<dbReference type="Pfam" id="PF14529">
    <property type="entry name" value="Exo_endo_phos_2"/>
    <property type="match status" value="1"/>
</dbReference>